<comment type="caution">
    <text evidence="14">The sequence shown here is derived from an EMBL/GenBank/DDBJ whole genome shotgun (WGS) entry which is preliminary data.</text>
</comment>
<dbReference type="EMBL" id="JBGCUO010000001">
    <property type="protein sequence ID" value="MEY1662424.1"/>
    <property type="molecule type" value="Genomic_DNA"/>
</dbReference>
<evidence type="ECO:0000313" key="14">
    <source>
        <dbReference type="EMBL" id="MEY1662424.1"/>
    </source>
</evidence>
<feature type="domain" description="TamA POTRA" evidence="13">
    <location>
        <begin position="36"/>
        <end position="111"/>
    </location>
</feature>
<sequence length="582" mass="65455">MSAVTHRSVTRRRLARALLPLALLAGPALAAPSPSLRLEGASGELRDNLRAHLQVDQESCELPRWRERGVIRHATEQASEAHRALGYYQARSDISLERTEDCWQLVVHTTPGPQAVFIEVTVKVEGEASALPAFHRLMERPGIAIGDPLRHDRYEQLKNELVRMAADFGFFESSLVTHRLQVDPHTNSGRILLHLRSGPRYHFGEIDLQQDVLYPRLAQRFVPFAAGDPYDARELIRLQQQLNSSGYYSSARVMSDPEPDQLDVPVTVTTEPRPKHGYMAGIGFSTDTGPRLRLGYENRRLNRAGHRYSIESEASPVRRGLGMNYEIPIRPAKEKVTISASYLDEETDSSTSERYRLGTAHQVELNSGWIATTSLEYEREHFEVAGDRDRTELVMPGFELSRTRADHPVYPRHGWHLSGKVRVASEDMLSSVTLQQFIGRGKYIMPLFGGRLLARTEVGLTHADEVVRLPSSVRFFAGGDNSVRGYSYQSLGPRNNRGDVIGGRHLLTGTVEYDHLFLPQWAWAVFVDGGNAFDKLDDFDTVYGYGLGIRWRSPIGPIRLDVARPSDGRDNFRIHVSMGTDL</sequence>
<comment type="subcellular location">
    <subcellularLocation>
        <location evidence="1">Cell outer membrane</location>
    </subcellularLocation>
</comment>
<name>A0ABV4AHW1_9GAMM</name>
<feature type="signal peptide" evidence="11">
    <location>
        <begin position="1"/>
        <end position="30"/>
    </location>
</feature>
<gene>
    <name evidence="14" type="ORF">AB5I84_09730</name>
</gene>
<keyword evidence="7" id="KW-0472">Membrane</keyword>
<keyword evidence="6 11" id="KW-0732">Signal</keyword>
<keyword evidence="5" id="KW-0812">Transmembrane</keyword>
<comment type="similarity">
    <text evidence="2">Belongs to the TamA family.</text>
</comment>
<evidence type="ECO:0000256" key="1">
    <source>
        <dbReference type="ARBA" id="ARBA00004442"/>
    </source>
</evidence>
<dbReference type="InterPro" id="IPR000184">
    <property type="entry name" value="Bac_surfAg_D15"/>
</dbReference>
<evidence type="ECO:0000256" key="8">
    <source>
        <dbReference type="ARBA" id="ARBA00023237"/>
    </source>
</evidence>
<proteinExistence type="inferred from homology"/>
<evidence type="ECO:0000259" key="12">
    <source>
        <dbReference type="Pfam" id="PF01103"/>
    </source>
</evidence>
<evidence type="ECO:0000256" key="5">
    <source>
        <dbReference type="ARBA" id="ARBA00022692"/>
    </source>
</evidence>
<feature type="domain" description="Bacterial surface antigen (D15)" evidence="12">
    <location>
        <begin position="308"/>
        <end position="580"/>
    </location>
</feature>
<dbReference type="PANTHER" id="PTHR12815">
    <property type="entry name" value="SORTING AND ASSEMBLY MACHINERY SAMM50 PROTEIN FAMILY MEMBER"/>
    <property type="match status" value="1"/>
</dbReference>
<reference evidence="14 15" key="1">
    <citation type="submission" date="2024-07" db="EMBL/GenBank/DDBJ databases">
        <authorList>
            <person name="Ren Q."/>
        </authorList>
    </citation>
    <scope>NUCLEOTIDE SEQUENCE [LARGE SCALE GENOMIC DNA]</scope>
    <source>
        <strain evidence="14 15">REN37</strain>
    </source>
</reference>
<evidence type="ECO:0000256" key="3">
    <source>
        <dbReference type="ARBA" id="ARBA00015419"/>
    </source>
</evidence>
<comment type="subunit">
    <text evidence="10">Interacts with TamB to form the translocation and assembly module (TAM).</text>
</comment>
<evidence type="ECO:0000256" key="10">
    <source>
        <dbReference type="ARBA" id="ARBA00093548"/>
    </source>
</evidence>
<dbReference type="InterPro" id="IPR035243">
    <property type="entry name" value="TamA_POTRA_Dom_1"/>
</dbReference>
<dbReference type="Proteomes" id="UP001562065">
    <property type="component" value="Unassembled WGS sequence"/>
</dbReference>
<evidence type="ECO:0000313" key="15">
    <source>
        <dbReference type="Proteomes" id="UP001562065"/>
    </source>
</evidence>
<dbReference type="RefSeq" id="WP_369455659.1">
    <property type="nucleotide sequence ID" value="NZ_JBGCUO010000001.1"/>
</dbReference>
<evidence type="ECO:0000256" key="4">
    <source>
        <dbReference type="ARBA" id="ARBA00022452"/>
    </source>
</evidence>
<accession>A0ABV4AHW1</accession>
<dbReference type="Pfam" id="PF01103">
    <property type="entry name" value="Omp85"/>
    <property type="match status" value="1"/>
</dbReference>
<evidence type="ECO:0000259" key="13">
    <source>
        <dbReference type="Pfam" id="PF17243"/>
    </source>
</evidence>
<evidence type="ECO:0000256" key="6">
    <source>
        <dbReference type="ARBA" id="ARBA00022729"/>
    </source>
</evidence>
<keyword evidence="4" id="KW-1134">Transmembrane beta strand</keyword>
<keyword evidence="15" id="KW-1185">Reference proteome</keyword>
<organism evidence="14 15">
    <name type="scientific">Isoalcanivorax beigongshangi</name>
    <dbReference type="NCBI Taxonomy" id="3238810"/>
    <lineage>
        <taxon>Bacteria</taxon>
        <taxon>Pseudomonadati</taxon>
        <taxon>Pseudomonadota</taxon>
        <taxon>Gammaproteobacteria</taxon>
        <taxon>Oceanospirillales</taxon>
        <taxon>Alcanivoracaceae</taxon>
        <taxon>Isoalcanivorax</taxon>
    </lineage>
</organism>
<protein>
    <recommendedName>
        <fullName evidence="3">Translocation and assembly module subunit TamA</fullName>
    </recommendedName>
    <alternativeName>
        <fullName evidence="9">Autotransporter assembly factor TamA</fullName>
    </alternativeName>
</protein>
<dbReference type="Gene3D" id="2.40.160.50">
    <property type="entry name" value="membrane protein fhac: a member of the omp85/tpsb transporter family"/>
    <property type="match status" value="1"/>
</dbReference>
<evidence type="ECO:0000256" key="2">
    <source>
        <dbReference type="ARBA" id="ARBA00010248"/>
    </source>
</evidence>
<evidence type="ECO:0000256" key="11">
    <source>
        <dbReference type="SAM" id="SignalP"/>
    </source>
</evidence>
<evidence type="ECO:0000256" key="7">
    <source>
        <dbReference type="ARBA" id="ARBA00023136"/>
    </source>
</evidence>
<evidence type="ECO:0000256" key="9">
    <source>
        <dbReference type="ARBA" id="ARBA00033063"/>
    </source>
</evidence>
<keyword evidence="8" id="KW-0998">Cell outer membrane</keyword>
<dbReference type="Pfam" id="PF17243">
    <property type="entry name" value="POTRA_TamA_1"/>
    <property type="match status" value="1"/>
</dbReference>
<dbReference type="Gene3D" id="3.10.20.310">
    <property type="entry name" value="membrane protein fhac"/>
    <property type="match status" value="3"/>
</dbReference>
<dbReference type="PANTHER" id="PTHR12815:SF47">
    <property type="entry name" value="TRANSLOCATION AND ASSEMBLY MODULE SUBUNIT TAMA"/>
    <property type="match status" value="1"/>
</dbReference>
<dbReference type="InterPro" id="IPR039910">
    <property type="entry name" value="D15-like"/>
</dbReference>
<feature type="chain" id="PRO_5045297279" description="Translocation and assembly module subunit TamA" evidence="11">
    <location>
        <begin position="31"/>
        <end position="582"/>
    </location>
</feature>